<evidence type="ECO:0000313" key="2">
    <source>
        <dbReference type="Proteomes" id="UP000006729"/>
    </source>
</evidence>
<accession>A0ACC0SFJ5</accession>
<organism evidence="1 2">
    <name type="scientific">Populus trichocarpa</name>
    <name type="common">Western balsam poplar</name>
    <name type="synonym">Populus balsamifera subsp. trichocarpa</name>
    <dbReference type="NCBI Taxonomy" id="3694"/>
    <lineage>
        <taxon>Eukaryota</taxon>
        <taxon>Viridiplantae</taxon>
        <taxon>Streptophyta</taxon>
        <taxon>Embryophyta</taxon>
        <taxon>Tracheophyta</taxon>
        <taxon>Spermatophyta</taxon>
        <taxon>Magnoliopsida</taxon>
        <taxon>eudicotyledons</taxon>
        <taxon>Gunneridae</taxon>
        <taxon>Pentapetalae</taxon>
        <taxon>rosids</taxon>
        <taxon>fabids</taxon>
        <taxon>Malpighiales</taxon>
        <taxon>Salicaceae</taxon>
        <taxon>Saliceae</taxon>
        <taxon>Populus</taxon>
    </lineage>
</organism>
<keyword evidence="2" id="KW-1185">Reference proteome</keyword>
<name>A0ACC0SFJ5_POPTR</name>
<proteinExistence type="predicted"/>
<comment type="caution">
    <text evidence="1">The sequence shown here is derived from an EMBL/GenBank/DDBJ whole genome shotgun (WGS) entry which is preliminary data.</text>
</comment>
<dbReference type="EMBL" id="CM009299">
    <property type="protein sequence ID" value="KAI9387943.1"/>
    <property type="molecule type" value="Genomic_DNA"/>
</dbReference>
<protein>
    <submittedName>
        <fullName evidence="1">Uncharacterized protein</fullName>
    </submittedName>
</protein>
<sequence>MQRPLSFLILLFAFLSIFSPLLISSQSPPPPYSPSNACKSTLYPKLCRSILTTFPSSSNPYEYSKFSVKQCLKQAKRLSKVIDYHLTHEKQLSKMTHEEFGALQDCHEFMELNVDYFETISSELVAAESMSDVLVERVTSLLSGVVTNQQTCYDGLVQSKSSIVSALSVPLSNVTQLYSVSLALVTHSLEKNLKKNKRRKGSPQGTVTRGVREPLETLIKALRKTSSCHETRNCHRGERILSDDAGDDGILVNDTVIVGPYGTDNFTTIGDAIAFAPNNSKPEDGYFVIFVREGIYEEYVVVPKNKKNIVLIGEGINQTVITGNHSVIDGWTTFNSSTFAVSGERFVGIDMTFRNTAGPEKHQAVALRNNADLSTFYRCSFEAYQDTLYVHSLRQFYRECDVYGTVDFIFGNAAAVFQNCNLYARKPMLNQKNAFTAQGRTDPNQNTGISIHNCTIEAAPDLAMDRNSTDSNLTLNFLGRPWKEYSRTVIMQSYIGELIQPVGWLEWNGTVGLDTIYYGEFQNYGPGANTSRRVQWPGFNLMNATQAVNFTVYNFTMGDTWLPYTDVPFSGGLV</sequence>
<evidence type="ECO:0000313" key="1">
    <source>
        <dbReference type="EMBL" id="KAI9387943.1"/>
    </source>
</evidence>
<gene>
    <name evidence="1" type="ORF">POPTR_010G247700v4</name>
</gene>
<dbReference type="Proteomes" id="UP000006729">
    <property type="component" value="Chromosome 10"/>
</dbReference>
<reference evidence="1 2" key="1">
    <citation type="journal article" date="2006" name="Science">
        <title>The genome of black cottonwood, Populus trichocarpa (Torr. &amp; Gray).</title>
        <authorList>
            <person name="Tuskan G.A."/>
            <person name="Difazio S."/>
            <person name="Jansson S."/>
            <person name="Bohlmann J."/>
            <person name="Grigoriev I."/>
            <person name="Hellsten U."/>
            <person name="Putnam N."/>
            <person name="Ralph S."/>
            <person name="Rombauts S."/>
            <person name="Salamov A."/>
            <person name="Schein J."/>
            <person name="Sterck L."/>
            <person name="Aerts A."/>
            <person name="Bhalerao R.R."/>
            <person name="Bhalerao R.P."/>
            <person name="Blaudez D."/>
            <person name="Boerjan W."/>
            <person name="Brun A."/>
            <person name="Brunner A."/>
            <person name="Busov V."/>
            <person name="Campbell M."/>
            <person name="Carlson J."/>
            <person name="Chalot M."/>
            <person name="Chapman J."/>
            <person name="Chen G.L."/>
            <person name="Cooper D."/>
            <person name="Coutinho P.M."/>
            <person name="Couturier J."/>
            <person name="Covert S."/>
            <person name="Cronk Q."/>
            <person name="Cunningham R."/>
            <person name="Davis J."/>
            <person name="Degroeve S."/>
            <person name="Dejardin A."/>
            <person name="Depamphilis C."/>
            <person name="Detter J."/>
            <person name="Dirks B."/>
            <person name="Dubchak I."/>
            <person name="Duplessis S."/>
            <person name="Ehlting J."/>
            <person name="Ellis B."/>
            <person name="Gendler K."/>
            <person name="Goodstein D."/>
            <person name="Gribskov M."/>
            <person name="Grimwood J."/>
            <person name="Groover A."/>
            <person name="Gunter L."/>
            <person name="Hamberger B."/>
            <person name="Heinze B."/>
            <person name="Helariutta Y."/>
            <person name="Henrissat B."/>
            <person name="Holligan D."/>
            <person name="Holt R."/>
            <person name="Huang W."/>
            <person name="Islam-Faridi N."/>
            <person name="Jones S."/>
            <person name="Jones-Rhoades M."/>
            <person name="Jorgensen R."/>
            <person name="Joshi C."/>
            <person name="Kangasjarvi J."/>
            <person name="Karlsson J."/>
            <person name="Kelleher C."/>
            <person name="Kirkpatrick R."/>
            <person name="Kirst M."/>
            <person name="Kohler A."/>
            <person name="Kalluri U."/>
            <person name="Larimer F."/>
            <person name="Leebens-Mack J."/>
            <person name="Leple J.C."/>
            <person name="Locascio P."/>
            <person name="Lou Y."/>
            <person name="Lucas S."/>
            <person name="Martin F."/>
            <person name="Montanini B."/>
            <person name="Napoli C."/>
            <person name="Nelson D.R."/>
            <person name="Nelson C."/>
            <person name="Nieminen K."/>
            <person name="Nilsson O."/>
            <person name="Pereda V."/>
            <person name="Peter G."/>
            <person name="Philippe R."/>
            <person name="Pilate G."/>
            <person name="Poliakov A."/>
            <person name="Razumovskaya J."/>
            <person name="Richardson P."/>
            <person name="Rinaldi C."/>
            <person name="Ritland K."/>
            <person name="Rouze P."/>
            <person name="Ryaboy D."/>
            <person name="Schmutz J."/>
            <person name="Schrader J."/>
            <person name="Segerman B."/>
            <person name="Shin H."/>
            <person name="Siddiqui A."/>
            <person name="Sterky F."/>
            <person name="Terry A."/>
            <person name="Tsai C.J."/>
            <person name="Uberbacher E."/>
            <person name="Unneberg P."/>
            <person name="Vahala J."/>
            <person name="Wall K."/>
            <person name="Wessler S."/>
            <person name="Yang G."/>
            <person name="Yin T."/>
            <person name="Douglas C."/>
            <person name="Marra M."/>
            <person name="Sandberg G."/>
            <person name="Van de Peer Y."/>
            <person name="Rokhsar D."/>
        </authorList>
    </citation>
    <scope>NUCLEOTIDE SEQUENCE [LARGE SCALE GENOMIC DNA]</scope>
    <source>
        <strain evidence="2">cv. Nisqually</strain>
    </source>
</reference>